<organism evidence="2 3">
    <name type="scientific">Schizophyllum amplum</name>
    <dbReference type="NCBI Taxonomy" id="97359"/>
    <lineage>
        <taxon>Eukaryota</taxon>
        <taxon>Fungi</taxon>
        <taxon>Dikarya</taxon>
        <taxon>Basidiomycota</taxon>
        <taxon>Agaricomycotina</taxon>
        <taxon>Agaricomycetes</taxon>
        <taxon>Agaricomycetidae</taxon>
        <taxon>Agaricales</taxon>
        <taxon>Schizophyllaceae</taxon>
        <taxon>Schizophyllum</taxon>
    </lineage>
</organism>
<evidence type="ECO:0000256" key="1">
    <source>
        <dbReference type="SAM" id="SignalP"/>
    </source>
</evidence>
<dbReference type="EMBL" id="VDMD01000003">
    <property type="protein sequence ID" value="TRM66763.1"/>
    <property type="molecule type" value="Genomic_DNA"/>
</dbReference>
<keyword evidence="1" id="KW-0732">Signal</keyword>
<evidence type="ECO:0000313" key="3">
    <source>
        <dbReference type="Proteomes" id="UP000320762"/>
    </source>
</evidence>
<gene>
    <name evidence="2" type="ORF">BD626DRAFT_483722</name>
</gene>
<name>A0A550CPN1_9AGAR</name>
<protein>
    <recommendedName>
        <fullName evidence="4">Secreted protein</fullName>
    </recommendedName>
</protein>
<accession>A0A550CPN1</accession>
<dbReference type="Proteomes" id="UP000320762">
    <property type="component" value="Unassembled WGS sequence"/>
</dbReference>
<proteinExistence type="predicted"/>
<evidence type="ECO:0008006" key="4">
    <source>
        <dbReference type="Google" id="ProtNLM"/>
    </source>
</evidence>
<sequence>MLCALLRTVHWCLTRLVSTSWAFLVSRISCLVGSQTTPRSSWSFVHASFILRTSVVLRLPAMQWAEEWQAAWSASLDPDRLRLKTQR</sequence>
<feature type="chain" id="PRO_5021725383" description="Secreted protein" evidence="1">
    <location>
        <begin position="23"/>
        <end position="87"/>
    </location>
</feature>
<feature type="signal peptide" evidence="1">
    <location>
        <begin position="1"/>
        <end position="22"/>
    </location>
</feature>
<dbReference type="AlphaFoldDB" id="A0A550CPN1"/>
<comment type="caution">
    <text evidence="2">The sequence shown here is derived from an EMBL/GenBank/DDBJ whole genome shotgun (WGS) entry which is preliminary data.</text>
</comment>
<evidence type="ECO:0000313" key="2">
    <source>
        <dbReference type="EMBL" id="TRM66763.1"/>
    </source>
</evidence>
<keyword evidence="3" id="KW-1185">Reference proteome</keyword>
<reference evidence="2 3" key="1">
    <citation type="journal article" date="2019" name="New Phytol.">
        <title>Comparative genomics reveals unique wood-decay strategies and fruiting body development in the Schizophyllaceae.</title>
        <authorList>
            <person name="Almasi E."/>
            <person name="Sahu N."/>
            <person name="Krizsan K."/>
            <person name="Balint B."/>
            <person name="Kovacs G.M."/>
            <person name="Kiss B."/>
            <person name="Cseklye J."/>
            <person name="Drula E."/>
            <person name="Henrissat B."/>
            <person name="Nagy I."/>
            <person name="Chovatia M."/>
            <person name="Adam C."/>
            <person name="LaButti K."/>
            <person name="Lipzen A."/>
            <person name="Riley R."/>
            <person name="Grigoriev I.V."/>
            <person name="Nagy L.G."/>
        </authorList>
    </citation>
    <scope>NUCLEOTIDE SEQUENCE [LARGE SCALE GENOMIC DNA]</scope>
    <source>
        <strain evidence="2 3">NL-1724</strain>
    </source>
</reference>